<comment type="caution">
    <text evidence="1">The sequence shown here is derived from an EMBL/GenBank/DDBJ whole genome shotgun (WGS) entry which is preliminary data.</text>
</comment>
<name>A0ABR2E7C8_9ROSI</name>
<reference evidence="1 2" key="1">
    <citation type="journal article" date="2024" name="G3 (Bethesda)">
        <title>Genome assembly of Hibiscus sabdariffa L. provides insights into metabolisms of medicinal natural products.</title>
        <authorList>
            <person name="Kim T."/>
        </authorList>
    </citation>
    <scope>NUCLEOTIDE SEQUENCE [LARGE SCALE GENOMIC DNA]</scope>
    <source>
        <strain evidence="1">TK-2024</strain>
        <tissue evidence="1">Old leaves</tissue>
    </source>
</reference>
<keyword evidence="2" id="KW-1185">Reference proteome</keyword>
<dbReference type="Proteomes" id="UP001472677">
    <property type="component" value="Unassembled WGS sequence"/>
</dbReference>
<proteinExistence type="predicted"/>
<protein>
    <submittedName>
        <fullName evidence="1">Uncharacterized protein</fullName>
    </submittedName>
</protein>
<organism evidence="1 2">
    <name type="scientific">Hibiscus sabdariffa</name>
    <name type="common">roselle</name>
    <dbReference type="NCBI Taxonomy" id="183260"/>
    <lineage>
        <taxon>Eukaryota</taxon>
        <taxon>Viridiplantae</taxon>
        <taxon>Streptophyta</taxon>
        <taxon>Embryophyta</taxon>
        <taxon>Tracheophyta</taxon>
        <taxon>Spermatophyta</taxon>
        <taxon>Magnoliopsida</taxon>
        <taxon>eudicotyledons</taxon>
        <taxon>Gunneridae</taxon>
        <taxon>Pentapetalae</taxon>
        <taxon>rosids</taxon>
        <taxon>malvids</taxon>
        <taxon>Malvales</taxon>
        <taxon>Malvaceae</taxon>
        <taxon>Malvoideae</taxon>
        <taxon>Hibiscus</taxon>
    </lineage>
</organism>
<gene>
    <name evidence="1" type="ORF">V6N12_030909</name>
</gene>
<dbReference type="EMBL" id="JBBPBM010000019">
    <property type="protein sequence ID" value="KAK8553930.1"/>
    <property type="molecule type" value="Genomic_DNA"/>
</dbReference>
<sequence length="83" mass="9303">MPPSSMYYSSTIVLLPIVLHPDSSQSFVETMHVASWRTPRNFYRSKAWSTPFELGQFDLESSRSGPLEPGLEGDGWVGLLKAQ</sequence>
<accession>A0ABR2E7C8</accession>
<evidence type="ECO:0000313" key="2">
    <source>
        <dbReference type="Proteomes" id="UP001472677"/>
    </source>
</evidence>
<evidence type="ECO:0000313" key="1">
    <source>
        <dbReference type="EMBL" id="KAK8553930.1"/>
    </source>
</evidence>